<dbReference type="Gene3D" id="3.30.870.10">
    <property type="entry name" value="Endonuclease Chain A"/>
    <property type="match status" value="1"/>
</dbReference>
<dbReference type="CDD" id="cd18793">
    <property type="entry name" value="SF2_C_SNF"/>
    <property type="match status" value="1"/>
</dbReference>
<dbReference type="EMBL" id="BRVO01000001">
    <property type="protein sequence ID" value="GLB47698.1"/>
    <property type="molecule type" value="Genomic_DNA"/>
</dbReference>
<keyword evidence="4" id="KW-0547">Nucleotide-binding</keyword>
<dbReference type="Pfam" id="PF04851">
    <property type="entry name" value="ResIII"/>
    <property type="match status" value="1"/>
</dbReference>
<dbReference type="InterPro" id="IPR006935">
    <property type="entry name" value="Helicase/UvrB_N"/>
</dbReference>
<dbReference type="SUPFAM" id="SSF52540">
    <property type="entry name" value="P-loop containing nucleoside triphosphate hydrolases"/>
    <property type="match status" value="1"/>
</dbReference>
<dbReference type="RefSeq" id="WP_281763367.1">
    <property type="nucleotide sequence ID" value="NZ_BRVO01000001.1"/>
</dbReference>
<evidence type="ECO:0000259" key="3">
    <source>
        <dbReference type="PROSITE" id="PS51194"/>
    </source>
</evidence>
<gene>
    <name evidence="4" type="ORF">Y10_00660</name>
</gene>
<dbReference type="GO" id="GO:0004386">
    <property type="term" value="F:helicase activity"/>
    <property type="evidence" value="ECO:0007669"/>
    <property type="project" value="UniProtKB-KW"/>
</dbReference>
<organism evidence="4 5">
    <name type="scientific">Neptunitalea lumnitzerae</name>
    <dbReference type="NCBI Taxonomy" id="2965509"/>
    <lineage>
        <taxon>Bacteria</taxon>
        <taxon>Pseudomonadati</taxon>
        <taxon>Bacteroidota</taxon>
        <taxon>Flavobacteriia</taxon>
        <taxon>Flavobacteriales</taxon>
        <taxon>Flavobacteriaceae</taxon>
        <taxon>Neptunitalea</taxon>
    </lineage>
</organism>
<dbReference type="Gene3D" id="3.40.50.10810">
    <property type="entry name" value="Tandem AAA-ATPase domain"/>
    <property type="match status" value="1"/>
</dbReference>
<dbReference type="CDD" id="cd09178">
    <property type="entry name" value="PLDc_N_Snf2_like"/>
    <property type="match status" value="1"/>
</dbReference>
<dbReference type="InterPro" id="IPR027417">
    <property type="entry name" value="P-loop_NTPase"/>
</dbReference>
<dbReference type="Proteomes" id="UP001143543">
    <property type="component" value="Unassembled WGS sequence"/>
</dbReference>
<accession>A0ABQ5MEB4</accession>
<feature type="domain" description="Helicase ATP-binding" evidence="2">
    <location>
        <begin position="266"/>
        <end position="424"/>
    </location>
</feature>
<dbReference type="InterPro" id="IPR014001">
    <property type="entry name" value="Helicase_ATP-bd"/>
</dbReference>
<keyword evidence="5" id="KW-1185">Reference proteome</keyword>
<keyword evidence="4" id="KW-0067">ATP-binding</keyword>
<dbReference type="PANTHER" id="PTHR45766">
    <property type="entry name" value="DNA ANNEALING HELICASE AND ENDONUCLEASE ZRANB3 FAMILY MEMBER"/>
    <property type="match status" value="1"/>
</dbReference>
<dbReference type="Gene3D" id="3.40.50.300">
    <property type="entry name" value="P-loop containing nucleotide triphosphate hydrolases"/>
    <property type="match status" value="1"/>
</dbReference>
<dbReference type="SMART" id="SM00487">
    <property type="entry name" value="DEXDc"/>
    <property type="match status" value="1"/>
</dbReference>
<dbReference type="InterPro" id="IPR038718">
    <property type="entry name" value="SNF2-like_sf"/>
</dbReference>
<reference evidence="4" key="1">
    <citation type="submission" date="2022-07" db="EMBL/GenBank/DDBJ databases">
        <title>Taxonomy of Novel Oxalotrophic and Methylotrophic Bacteria.</title>
        <authorList>
            <person name="Sahin N."/>
            <person name="Tani A."/>
        </authorList>
    </citation>
    <scope>NUCLEOTIDE SEQUENCE</scope>
    <source>
        <strain evidence="4">Y10</strain>
    </source>
</reference>
<keyword evidence="1" id="KW-0378">Hydrolase</keyword>
<evidence type="ECO:0000313" key="4">
    <source>
        <dbReference type="EMBL" id="GLB47698.1"/>
    </source>
</evidence>
<dbReference type="Pfam" id="PF00271">
    <property type="entry name" value="Helicase_C"/>
    <property type="match status" value="1"/>
</dbReference>
<dbReference type="SMART" id="SM00490">
    <property type="entry name" value="HELICc"/>
    <property type="match status" value="1"/>
</dbReference>
<dbReference type="Pfam" id="PF13091">
    <property type="entry name" value="PLDc_2"/>
    <property type="match status" value="1"/>
</dbReference>
<dbReference type="PANTHER" id="PTHR45766:SF6">
    <property type="entry name" value="SWI_SNF-RELATED MATRIX-ASSOCIATED ACTIN-DEPENDENT REGULATOR OF CHROMATIN SUBFAMILY A-LIKE PROTEIN 1"/>
    <property type="match status" value="1"/>
</dbReference>
<keyword evidence="4" id="KW-0347">Helicase</keyword>
<name>A0ABQ5MEB4_9FLAO</name>
<sequence length="1103" mass="128508">MSTKFFTNKSNNSLLKKFEGVFTNLPNIHYFDALVGYFRATGYFKLRPYLENIPEIRILVGINVDVILEKYHSLGQQYIVDPKEAKDQFIKKLKEDIQGAEYEKDIEEGILQFIVDILDKKITIKAHPEKNLHAKVYIFRPKDFNQYSTGSVITGSSNLTESGLGSRQKSNYEFNVELRDYDDIRFASEEFEMLWAESIDILPVDVSALKEDTFLNENFTPFELYIKLLIEYFGKRIEYDPTNIDILLPDKYMRLTYQSEAAIEGFEKLMKYNGFFLADVVGLGKTVIASIIVKKFIFENGYHSKVLIIYPPALEENWKNTIKDFHIDNNTYFVSTGSLHKVLEDKYLNYPNPNEYDLIVIDEAHKFRNDTSNMYEKLQTITKTDRRIPGSNGDTRKKVMLLSATPLNNHPADIENQIYLFQDKRNANLPSVKDLQAFFQPLKEEYDDLKYEEILDIERVKAIFDKIRDKVVEPLVIRRSRTDIENNDDFRKDINEQGIVFPKINPPNEVKYEFDDALSILFDRTITMLTSMDENRNLIDGIGFYRYRAIEFLFNEEDRKRYGNVEDISKRLASIMKTLLVKRLESSFYAFKRSLSRLHRNTKHMIKMFEDNKVYVAPDIDVNKYLNEGSEEALEERINEKGGNNQIYTVADFKEGFIDLLKDDERKINQLVEDWEKINYDPKLEKFIADLKSKFLNKKNNHSGKLVVFSESKETIEYISNVLQDIGINKILTISAENRKDKFPIILENFDANQEKEDWKNDYDIIFTTEVLAEGVNLHRSNVIVNYDVPWNSTRLMQRIGRVNRIGTEAEEIHVFNFYPSDKSDNQIKLTNTAIKKLQAFHSAFGEDSQIYSQLEEVGEAGLYGSKLKEEINETLLFLQELRDFKKKNINKFNEIKNIPKKSRIARRTSSVNSFINVDNASITYIKSEGHPGVFYKTDENNVVHELTFVNAAKIFKATTKEKAVKLPEYHHKQVSKALTHFKTIAKNIETKNVTKAQLSATEKKVITQLEFFIGVAENEFIKHQLQRALDEIYKGSHRQLPNKLNKFFKSNTENDPQKVVENVFNDVLKSMNFSDTARIKQQRASLFSKPQIVISESYIEAK</sequence>
<proteinExistence type="predicted"/>
<dbReference type="InterPro" id="IPR025202">
    <property type="entry name" value="PLD-like_dom"/>
</dbReference>
<feature type="domain" description="Helicase C-terminal" evidence="3">
    <location>
        <begin position="683"/>
        <end position="876"/>
    </location>
</feature>
<dbReference type="PROSITE" id="PS51194">
    <property type="entry name" value="HELICASE_CTER"/>
    <property type="match status" value="1"/>
</dbReference>
<dbReference type="PROSITE" id="PS51192">
    <property type="entry name" value="HELICASE_ATP_BIND_1"/>
    <property type="match status" value="1"/>
</dbReference>
<dbReference type="InterPro" id="IPR049730">
    <property type="entry name" value="SNF2/RAD54-like_C"/>
</dbReference>
<evidence type="ECO:0000313" key="5">
    <source>
        <dbReference type="Proteomes" id="UP001143543"/>
    </source>
</evidence>
<evidence type="ECO:0000259" key="2">
    <source>
        <dbReference type="PROSITE" id="PS51192"/>
    </source>
</evidence>
<dbReference type="InterPro" id="IPR001650">
    <property type="entry name" value="Helicase_C-like"/>
</dbReference>
<protein>
    <submittedName>
        <fullName evidence="4">ATP-dependent helicase</fullName>
    </submittedName>
</protein>
<evidence type="ECO:0000256" key="1">
    <source>
        <dbReference type="ARBA" id="ARBA00022801"/>
    </source>
</evidence>
<comment type="caution">
    <text evidence="4">The sequence shown here is derived from an EMBL/GenBank/DDBJ whole genome shotgun (WGS) entry which is preliminary data.</text>
</comment>